<dbReference type="InterPro" id="IPR028021">
    <property type="entry name" value="Katanin_C-terminal"/>
</dbReference>
<feature type="repeat" description="WD" evidence="8">
    <location>
        <begin position="55"/>
        <end position="96"/>
    </location>
</feature>
<evidence type="ECO:0000256" key="2">
    <source>
        <dbReference type="ARBA" id="ARBA00022490"/>
    </source>
</evidence>
<feature type="compositionally biased region" description="Basic and acidic residues" evidence="9">
    <location>
        <begin position="388"/>
        <end position="403"/>
    </location>
</feature>
<protein>
    <recommendedName>
        <fullName evidence="7">Katanin p80 WD40 repeat-containing subunit B1</fullName>
        <shortName evidence="7">Katanin p80 subunit B1</shortName>
    </recommendedName>
    <alternativeName>
        <fullName evidence="7">p80 katanin</fullName>
    </alternativeName>
</protein>
<keyword evidence="2 7" id="KW-0963">Cytoplasm</keyword>
<reference evidence="11 12" key="1">
    <citation type="submission" date="2024-02" db="EMBL/GenBank/DDBJ databases">
        <authorList>
            <person name="Daric V."/>
            <person name="Darras S."/>
        </authorList>
    </citation>
    <scope>NUCLEOTIDE SEQUENCE [LARGE SCALE GENOMIC DNA]</scope>
</reference>
<dbReference type="Proteomes" id="UP001642483">
    <property type="component" value="Unassembled WGS sequence"/>
</dbReference>
<comment type="subcellular location">
    <subcellularLocation>
        <location evidence="1 7">Cytoplasm</location>
        <location evidence="1 7">Cytoskeleton</location>
    </subcellularLocation>
    <subcellularLocation>
        <location evidence="7">Cytoplasm</location>
    </subcellularLocation>
    <subcellularLocation>
        <location evidence="7">Cytoplasm</location>
        <location evidence="7">Cytoskeleton</location>
        <location evidence="7">Microtubule organizing center</location>
        <location evidence="7">Centrosome</location>
    </subcellularLocation>
    <subcellularLocation>
        <location evidence="7">Cytoplasm</location>
        <location evidence="7">Cytoskeleton</location>
        <location evidence="7">Spindle pole</location>
    </subcellularLocation>
    <subcellularLocation>
        <location evidence="7">Cytoplasm</location>
        <location evidence="7">Cytoskeleton</location>
        <location evidence="7">Spindle</location>
    </subcellularLocation>
    <text evidence="7">Predominantly cytoplasmic. Localized to the interphase centrosome and mitotic spindle poles.</text>
</comment>
<keyword evidence="3 8" id="KW-0853">WD repeat</keyword>
<dbReference type="EMBL" id="CAWYQH010000001">
    <property type="protein sequence ID" value="CAK8671254.1"/>
    <property type="molecule type" value="Genomic_DNA"/>
</dbReference>
<dbReference type="PROSITE" id="PS50294">
    <property type="entry name" value="WD_REPEATS_REGION"/>
    <property type="match status" value="3"/>
</dbReference>
<feature type="repeat" description="WD" evidence="8">
    <location>
        <begin position="139"/>
        <end position="180"/>
    </location>
</feature>
<evidence type="ECO:0000256" key="9">
    <source>
        <dbReference type="SAM" id="MobiDB-lite"/>
    </source>
</evidence>
<evidence type="ECO:0000259" key="10">
    <source>
        <dbReference type="Pfam" id="PF13925"/>
    </source>
</evidence>
<dbReference type="PRINTS" id="PR00320">
    <property type="entry name" value="GPROTEINBRPT"/>
</dbReference>
<evidence type="ECO:0000256" key="7">
    <source>
        <dbReference type="HAMAP-Rule" id="MF_03022"/>
    </source>
</evidence>
<comment type="subunit">
    <text evidence="7">Interacts with KATNA1. This interaction enhances the microtubule binding and severing activity of KATNA1 and also targets this activity to the centrosome.</text>
</comment>
<gene>
    <name evidence="7" type="primary">KATNB1</name>
    <name evidence="11" type="ORF">CVLEPA_LOCUS304</name>
</gene>
<feature type="compositionally biased region" description="Polar residues" evidence="9">
    <location>
        <begin position="469"/>
        <end position="487"/>
    </location>
</feature>
<keyword evidence="7" id="KW-0498">Mitosis</keyword>
<dbReference type="HAMAP" id="MF_03022">
    <property type="entry name" value="Katanin_p80_B1"/>
    <property type="match status" value="1"/>
</dbReference>
<accession>A0ABP0EYK5</accession>
<evidence type="ECO:0000256" key="6">
    <source>
        <dbReference type="ARBA" id="ARBA00023212"/>
    </source>
</evidence>
<evidence type="ECO:0000256" key="4">
    <source>
        <dbReference type="ARBA" id="ARBA00022701"/>
    </source>
</evidence>
<keyword evidence="12" id="KW-1185">Reference proteome</keyword>
<dbReference type="InterPro" id="IPR026962">
    <property type="entry name" value="KTNB1"/>
</dbReference>
<feature type="repeat" description="WD" evidence="8">
    <location>
        <begin position="181"/>
        <end position="222"/>
    </location>
</feature>
<keyword evidence="6 7" id="KW-0206">Cytoskeleton</keyword>
<dbReference type="Pfam" id="PF13925">
    <property type="entry name" value="Katanin_con80"/>
    <property type="match status" value="1"/>
</dbReference>
<dbReference type="InterPro" id="IPR015943">
    <property type="entry name" value="WD40/YVTN_repeat-like_dom_sf"/>
</dbReference>
<dbReference type="PANTHER" id="PTHR19845">
    <property type="entry name" value="KATANIN P80 SUBUNIT"/>
    <property type="match status" value="1"/>
</dbReference>
<dbReference type="InterPro" id="IPR020472">
    <property type="entry name" value="WD40_PAC1"/>
</dbReference>
<organism evidence="11 12">
    <name type="scientific">Clavelina lepadiformis</name>
    <name type="common">Light-bulb sea squirt</name>
    <name type="synonym">Ascidia lepadiformis</name>
    <dbReference type="NCBI Taxonomy" id="159417"/>
    <lineage>
        <taxon>Eukaryota</taxon>
        <taxon>Metazoa</taxon>
        <taxon>Chordata</taxon>
        <taxon>Tunicata</taxon>
        <taxon>Ascidiacea</taxon>
        <taxon>Aplousobranchia</taxon>
        <taxon>Clavelinidae</taxon>
        <taxon>Clavelina</taxon>
    </lineage>
</organism>
<feature type="domain" description="Katanin p80 subunit C-terminal" evidence="10">
    <location>
        <begin position="597"/>
        <end position="751"/>
    </location>
</feature>
<comment type="function">
    <text evidence="7">Participates in a complex which severs microtubules in an ATP-dependent manner. May act to target the enzymatic subunit of this complex to sites of action such as the centrosome. Microtubule severing may promote rapid reorganization of cellular microtubule arrays and the release of microtubules from the centrosome following nucleation.</text>
</comment>
<feature type="region of interest" description="Disordered" evidence="9">
    <location>
        <begin position="453"/>
        <end position="491"/>
    </location>
</feature>
<evidence type="ECO:0000256" key="5">
    <source>
        <dbReference type="ARBA" id="ARBA00022737"/>
    </source>
</evidence>
<dbReference type="PANTHER" id="PTHR19845:SF0">
    <property type="entry name" value="KATANIN P80 WD40 REPEAT-CONTAINING SUBUNIT B1"/>
    <property type="match status" value="1"/>
</dbReference>
<evidence type="ECO:0000256" key="3">
    <source>
        <dbReference type="ARBA" id="ARBA00022574"/>
    </source>
</evidence>
<evidence type="ECO:0000256" key="8">
    <source>
        <dbReference type="PROSITE-ProRule" id="PRU00221"/>
    </source>
</evidence>
<dbReference type="SUPFAM" id="SSF50978">
    <property type="entry name" value="WD40 repeat-like"/>
    <property type="match status" value="1"/>
</dbReference>
<dbReference type="Pfam" id="PF00400">
    <property type="entry name" value="WD40"/>
    <property type="match status" value="4"/>
</dbReference>
<dbReference type="CDD" id="cd00200">
    <property type="entry name" value="WD40"/>
    <property type="match status" value="1"/>
</dbReference>
<dbReference type="PROSITE" id="PS50082">
    <property type="entry name" value="WD_REPEATS_2"/>
    <property type="match status" value="5"/>
</dbReference>
<dbReference type="Gene3D" id="2.130.10.10">
    <property type="entry name" value="YVTN repeat-like/Quinoprotein amine dehydrogenase"/>
    <property type="match status" value="2"/>
</dbReference>
<keyword evidence="5" id="KW-0677">Repeat</keyword>
<name>A0ABP0EYK5_CLALP</name>
<feature type="repeat" description="WD" evidence="8">
    <location>
        <begin position="12"/>
        <end position="54"/>
    </location>
</feature>
<keyword evidence="7" id="KW-0132">Cell division</keyword>
<feature type="region of interest" description="Disordered" evidence="9">
    <location>
        <begin position="377"/>
        <end position="407"/>
    </location>
</feature>
<dbReference type="InterPro" id="IPR036322">
    <property type="entry name" value="WD40_repeat_dom_sf"/>
</dbReference>
<dbReference type="InterPro" id="IPR001680">
    <property type="entry name" value="WD40_rpt"/>
</dbReference>
<comment type="caution">
    <text evidence="11">The sequence shown here is derived from an EMBL/GenBank/DDBJ whole genome shotgun (WGS) entry which is preliminary data.</text>
</comment>
<dbReference type="SMART" id="SM00320">
    <property type="entry name" value="WD40"/>
    <property type="match status" value="6"/>
</dbReference>
<sequence>MTAKRSWKLQEFVGHGSLVTCAALGHKSGRVMATGGEDGKVNMWHVGSPNCIMSLSPLSTAVEVVHFNSCEELVCAGSRSGALRIWDLAASKVVRQLTGHKAAVRSVDFHPYGEFIASGSNDAKVRMWDIRRKGCIFTYKGHEGCVNHVEFSPDGRWISSASEDATCKIWDITAGKLLYELKDHSASVTCLQFHPREFLLATGSADRTSKVFDVEQFKMISSTPLEASPIQHILFGDSGECLYTASQDCCKVYAWEPNCRHLDTVLVKWGRPADITISADQLMGCSFSQNIVSVHIIDIKQLATSPKGDTPEMPSKEIHSARQATPVNQRYVTVRPRTSLGISAVSPALPKKIHCNNNNNMEEGPFKHIDEQNVGKIFNPSSTLARSPVKEKEADTREPESKPLSEQIQKLNVEDKPKQPPLSQVATAVSAPDLRFKQAAVFPSKPVINAPNVSNRVTPVSRPPAEASIKNSESLKNTPGQAKQSVGYNDFNPSVPLGGALKWGETKKIPPTRDENIVEKLGQVSVVAPAVEPLLPEPVETSSKKPEMAMTAVIPSDRQDPVGLDMNAFLPPKPSSVSTPHTVKTDMEAIASIKKGLESMRLVLTNRHKNLEIVRALWTSGDIMTSINQAVKMEDQALIVDLLNVLTLKPSLWNLDLCGVMLPQIKNLLMSKYETYTSVGCASLKLVLKNFAQVIRSNLQTPPSAVDISREERHRKCKNCYLHLNGIRSVLESKQQTSGKIGSQFRELKILISTLE</sequence>
<evidence type="ECO:0000313" key="11">
    <source>
        <dbReference type="EMBL" id="CAK8671254.1"/>
    </source>
</evidence>
<dbReference type="PROSITE" id="PS00678">
    <property type="entry name" value="WD_REPEATS_1"/>
    <property type="match status" value="2"/>
</dbReference>
<keyword evidence="4 7" id="KW-0493">Microtubule</keyword>
<evidence type="ECO:0000256" key="1">
    <source>
        <dbReference type="ARBA" id="ARBA00004245"/>
    </source>
</evidence>
<evidence type="ECO:0000313" key="12">
    <source>
        <dbReference type="Proteomes" id="UP001642483"/>
    </source>
</evidence>
<keyword evidence="7" id="KW-0131">Cell cycle</keyword>
<feature type="repeat" description="WD" evidence="8">
    <location>
        <begin position="97"/>
        <end position="138"/>
    </location>
</feature>
<dbReference type="InterPro" id="IPR019775">
    <property type="entry name" value="WD40_repeat_CS"/>
</dbReference>
<proteinExistence type="inferred from homology"/>
<comment type="similarity">
    <text evidence="7">Belongs to the WD repeat KATNB1 family.</text>
</comment>